<name>A0ABV9XQT1_9ACTN</name>
<keyword evidence="11" id="KW-0472">Membrane</keyword>
<evidence type="ECO:0000256" key="7">
    <source>
        <dbReference type="ARBA" id="ARBA00022840"/>
    </source>
</evidence>
<dbReference type="EC" id="2.7.13.3" evidence="2"/>
<evidence type="ECO:0000259" key="12">
    <source>
        <dbReference type="Pfam" id="PF02518"/>
    </source>
</evidence>
<evidence type="ECO:0000256" key="4">
    <source>
        <dbReference type="ARBA" id="ARBA00022679"/>
    </source>
</evidence>
<evidence type="ECO:0000256" key="11">
    <source>
        <dbReference type="SAM" id="Phobius"/>
    </source>
</evidence>
<comment type="catalytic activity">
    <reaction evidence="1">
        <text>ATP + protein L-histidine = ADP + protein N-phospho-L-histidine.</text>
        <dbReference type="EC" id="2.7.13.3"/>
    </reaction>
</comment>
<accession>A0ABV9XQT1</accession>
<evidence type="ECO:0000256" key="9">
    <source>
        <dbReference type="SAM" id="Coils"/>
    </source>
</evidence>
<dbReference type="Pfam" id="PF07730">
    <property type="entry name" value="HisKA_3"/>
    <property type="match status" value="1"/>
</dbReference>
<dbReference type="GO" id="GO:0016301">
    <property type="term" value="F:kinase activity"/>
    <property type="evidence" value="ECO:0007669"/>
    <property type="project" value="UniProtKB-KW"/>
</dbReference>
<keyword evidence="8" id="KW-0902">Two-component regulatory system</keyword>
<evidence type="ECO:0000313" key="14">
    <source>
        <dbReference type="EMBL" id="MFC5025852.1"/>
    </source>
</evidence>
<dbReference type="Proteomes" id="UP001595829">
    <property type="component" value="Unassembled WGS sequence"/>
</dbReference>
<feature type="domain" description="Histidine kinase/HSP90-like ATPase" evidence="12">
    <location>
        <begin position="345"/>
        <end position="436"/>
    </location>
</feature>
<feature type="region of interest" description="Disordered" evidence="10">
    <location>
        <begin position="1"/>
        <end position="23"/>
    </location>
</feature>
<evidence type="ECO:0000256" key="1">
    <source>
        <dbReference type="ARBA" id="ARBA00000085"/>
    </source>
</evidence>
<dbReference type="InterPro" id="IPR011712">
    <property type="entry name" value="Sig_transdc_His_kin_sub3_dim/P"/>
</dbReference>
<evidence type="ECO:0000256" key="8">
    <source>
        <dbReference type="ARBA" id="ARBA00023012"/>
    </source>
</evidence>
<evidence type="ECO:0000256" key="10">
    <source>
        <dbReference type="SAM" id="MobiDB-lite"/>
    </source>
</evidence>
<keyword evidence="4" id="KW-0808">Transferase</keyword>
<evidence type="ECO:0000256" key="3">
    <source>
        <dbReference type="ARBA" id="ARBA00022553"/>
    </source>
</evidence>
<dbReference type="PANTHER" id="PTHR24421:SF10">
    <property type="entry name" value="NITRATE_NITRITE SENSOR PROTEIN NARQ"/>
    <property type="match status" value="1"/>
</dbReference>
<reference evidence="15" key="1">
    <citation type="journal article" date="2019" name="Int. J. Syst. Evol. Microbiol.">
        <title>The Global Catalogue of Microorganisms (GCM) 10K type strain sequencing project: providing services to taxonomists for standard genome sequencing and annotation.</title>
        <authorList>
            <consortium name="The Broad Institute Genomics Platform"/>
            <consortium name="The Broad Institute Genome Sequencing Center for Infectious Disease"/>
            <person name="Wu L."/>
            <person name="Ma J."/>
        </authorList>
    </citation>
    <scope>NUCLEOTIDE SEQUENCE [LARGE SCALE GENOMIC DNA]</scope>
    <source>
        <strain evidence="15">CGMCC 4.1648</strain>
    </source>
</reference>
<gene>
    <name evidence="14" type="ORF">ACFPM3_27360</name>
</gene>
<feature type="transmembrane region" description="Helical" evidence="11">
    <location>
        <begin position="155"/>
        <end position="174"/>
    </location>
</feature>
<feature type="transmembrane region" description="Helical" evidence="11">
    <location>
        <begin position="186"/>
        <end position="206"/>
    </location>
</feature>
<dbReference type="InterPro" id="IPR036890">
    <property type="entry name" value="HATPase_C_sf"/>
</dbReference>
<keyword evidence="6 14" id="KW-0418">Kinase</keyword>
<organism evidence="14 15">
    <name type="scientific">Streptomyces coeruleoprunus</name>
    <dbReference type="NCBI Taxonomy" id="285563"/>
    <lineage>
        <taxon>Bacteria</taxon>
        <taxon>Bacillati</taxon>
        <taxon>Actinomycetota</taxon>
        <taxon>Actinomycetes</taxon>
        <taxon>Kitasatosporales</taxon>
        <taxon>Streptomycetaceae</taxon>
        <taxon>Streptomyces</taxon>
    </lineage>
</organism>
<dbReference type="Gene3D" id="3.30.565.10">
    <property type="entry name" value="Histidine kinase-like ATPase, C-terminal domain"/>
    <property type="match status" value="1"/>
</dbReference>
<dbReference type="Gene3D" id="1.20.5.1930">
    <property type="match status" value="1"/>
</dbReference>
<protein>
    <recommendedName>
        <fullName evidence="2">histidine kinase</fullName>
        <ecNumber evidence="2">2.7.13.3</ecNumber>
    </recommendedName>
</protein>
<feature type="transmembrane region" description="Helical" evidence="11">
    <location>
        <begin position="120"/>
        <end position="143"/>
    </location>
</feature>
<dbReference type="EMBL" id="JBHSJD010000024">
    <property type="protein sequence ID" value="MFC5025852.1"/>
    <property type="molecule type" value="Genomic_DNA"/>
</dbReference>
<comment type="caution">
    <text evidence="14">The sequence shown here is derived from an EMBL/GenBank/DDBJ whole genome shotgun (WGS) entry which is preliminary data.</text>
</comment>
<evidence type="ECO:0000259" key="13">
    <source>
        <dbReference type="Pfam" id="PF07730"/>
    </source>
</evidence>
<dbReference type="SUPFAM" id="SSF55874">
    <property type="entry name" value="ATPase domain of HSP90 chaperone/DNA topoisomerase II/histidine kinase"/>
    <property type="match status" value="1"/>
</dbReference>
<feature type="transmembrane region" description="Helical" evidence="11">
    <location>
        <begin position="83"/>
        <end position="114"/>
    </location>
</feature>
<keyword evidence="5" id="KW-0547">Nucleotide-binding</keyword>
<dbReference type="InterPro" id="IPR050482">
    <property type="entry name" value="Sensor_HK_TwoCompSys"/>
</dbReference>
<feature type="domain" description="Signal transduction histidine kinase subgroup 3 dimerisation and phosphoacceptor" evidence="13">
    <location>
        <begin position="238"/>
        <end position="300"/>
    </location>
</feature>
<keyword evidence="7" id="KW-0067">ATP-binding</keyword>
<keyword evidence="11" id="KW-0812">Transmembrane</keyword>
<evidence type="ECO:0000256" key="2">
    <source>
        <dbReference type="ARBA" id="ARBA00012438"/>
    </source>
</evidence>
<dbReference type="CDD" id="cd16917">
    <property type="entry name" value="HATPase_UhpB-NarQ-NarX-like"/>
    <property type="match status" value="1"/>
</dbReference>
<keyword evidence="11" id="KW-1133">Transmembrane helix</keyword>
<dbReference type="Pfam" id="PF02518">
    <property type="entry name" value="HATPase_c"/>
    <property type="match status" value="1"/>
</dbReference>
<dbReference type="RefSeq" id="WP_345689151.1">
    <property type="nucleotide sequence ID" value="NZ_BAABIT010000001.1"/>
</dbReference>
<evidence type="ECO:0000256" key="6">
    <source>
        <dbReference type="ARBA" id="ARBA00022777"/>
    </source>
</evidence>
<keyword evidence="3" id="KW-0597">Phosphoprotein</keyword>
<dbReference type="PANTHER" id="PTHR24421">
    <property type="entry name" value="NITRATE/NITRITE SENSOR PROTEIN NARX-RELATED"/>
    <property type="match status" value="1"/>
</dbReference>
<keyword evidence="15" id="KW-1185">Reference proteome</keyword>
<keyword evidence="9" id="KW-0175">Coiled coil</keyword>
<dbReference type="InterPro" id="IPR003594">
    <property type="entry name" value="HATPase_dom"/>
</dbReference>
<feature type="coiled-coil region" evidence="9">
    <location>
        <begin position="209"/>
        <end position="239"/>
    </location>
</feature>
<proteinExistence type="predicted"/>
<evidence type="ECO:0000256" key="5">
    <source>
        <dbReference type="ARBA" id="ARBA00022741"/>
    </source>
</evidence>
<sequence length="436" mass="47097">MRHRERVGERDSDLDADRDGDLDGDLDRGGHRCGDACGDRHGGRGGEAAADRLRGRFRDWCRGAIRSPYRRLLLRCRPTAERAVVVVAVTELLTVADAFSTLPFAVCAVALLALPLRRRFPMLTLCATLPSILTGHLWLPPMIAMFHVSARQSRARIAVGCVLLFASALCPWPLTEFADMSRQELFTSIEAAGLLSVGPTALGLLASTRAELRARLADLTATQERERRLESERAVARERARLAREMHDTVSHHVGIIAVQSGALRAGETDEWKRETAESIRRHSVQALEELRDMVGVLRGSDVDAAAAAGRTGLDRLRELTADSLLDVTVELPERRDEAWGPAVEAAVFRIVQEALNNVRRHAPGSRVAVAVAPGEGSLTVEVRNGPSAEACSDSLPSGGGHGLAGLRERAELLGGRLSAGPCPEGGFMVRAVLPL</sequence>
<evidence type="ECO:0000313" key="15">
    <source>
        <dbReference type="Proteomes" id="UP001595829"/>
    </source>
</evidence>